<organism evidence="7 8">
    <name type="scientific">Staphylococcus haemolyticus</name>
    <dbReference type="NCBI Taxonomy" id="1283"/>
    <lineage>
        <taxon>Bacteria</taxon>
        <taxon>Bacillati</taxon>
        <taxon>Bacillota</taxon>
        <taxon>Bacilli</taxon>
        <taxon>Bacillales</taxon>
        <taxon>Staphylococcaceae</taxon>
        <taxon>Staphylococcus</taxon>
    </lineage>
</organism>
<comment type="caution">
    <text evidence="7">The sequence shown here is derived from an EMBL/GenBank/DDBJ whole genome shotgun (WGS) entry which is preliminary data.</text>
</comment>
<dbReference type="PRINTS" id="PR00691">
    <property type="entry name" value="ADHESINB"/>
</dbReference>
<protein>
    <submittedName>
        <fullName evidence="6 7">ABC transporter substrate-binding protein</fullName>
    </submittedName>
</protein>
<keyword evidence="9" id="KW-1185">Reference proteome</keyword>
<dbReference type="STRING" id="1283.ShL2_00446"/>
<dbReference type="AlphaFoldDB" id="A0A2A1KE28"/>
<evidence type="ECO:0000313" key="8">
    <source>
        <dbReference type="Proteomes" id="UP000238153"/>
    </source>
</evidence>
<evidence type="ECO:0000256" key="3">
    <source>
        <dbReference type="RuleBase" id="RU003512"/>
    </source>
</evidence>
<dbReference type="Gene3D" id="3.40.50.1980">
    <property type="entry name" value="Nitrogenase molybdenum iron protein domain"/>
    <property type="match status" value="2"/>
</dbReference>
<evidence type="ECO:0000313" key="7">
    <source>
        <dbReference type="EMBL" id="PPJ69029.1"/>
    </source>
</evidence>
<accession>A0A2A1KE28</accession>
<evidence type="ECO:0000256" key="4">
    <source>
        <dbReference type="SAM" id="Coils"/>
    </source>
</evidence>
<keyword evidence="4" id="KW-0175">Coiled coil</keyword>
<dbReference type="PANTHER" id="PTHR42953">
    <property type="entry name" value="HIGH-AFFINITY ZINC UPTAKE SYSTEM PROTEIN ZNUA-RELATED"/>
    <property type="match status" value="1"/>
</dbReference>
<dbReference type="InterPro" id="IPR006129">
    <property type="entry name" value="AdhesinB"/>
</dbReference>
<dbReference type="RefSeq" id="WP_037570733.1">
    <property type="nucleotide sequence ID" value="NZ_CAJUXL010000036.1"/>
</dbReference>
<evidence type="ECO:0000256" key="2">
    <source>
        <dbReference type="ARBA" id="ARBA00022729"/>
    </source>
</evidence>
<evidence type="ECO:0000256" key="1">
    <source>
        <dbReference type="ARBA" id="ARBA00022448"/>
    </source>
</evidence>
<dbReference type="GO" id="GO:0007155">
    <property type="term" value="P:cell adhesion"/>
    <property type="evidence" value="ECO:0007669"/>
    <property type="project" value="InterPro"/>
</dbReference>
<dbReference type="Proteomes" id="UP000238153">
    <property type="component" value="Unassembled WGS sequence"/>
</dbReference>
<dbReference type="Proteomes" id="UP001269271">
    <property type="component" value="Unassembled WGS sequence"/>
</dbReference>
<dbReference type="PRINTS" id="PR00690">
    <property type="entry name" value="ADHESNFAMILY"/>
</dbReference>
<sequence length="320" mass="36692">MKRIGYLIIVLCISIALSACSTGQYSDAKKKDVSTNNKINIYTTVFAFESFTKQIGGKYVNVDTIYPPGADTHTYEPTQRDMINIAKSDLFIYSSDDLDPVAKTITQSMTNDDMKLAVAADLNHHTLLEEDHDHEDHDQHHSHEEESHDPHVWLDPVLDKHFAEKIKNDLVKRDPQHKAYYEQNFKKLNQDLTDLDNNLKTITKNPKREKVTISHDSLGYLAERYHFQQEGVSGMNNEEPSQKDILALIKQINQSKQPYILYEQNITSKITDVIRDETNAEPVSFNNLSVLSKEQANDKDLTFQSIMKRNIKALDKALNK</sequence>
<dbReference type="InterPro" id="IPR006128">
    <property type="entry name" value="Lipoprotein_PsaA-like"/>
</dbReference>
<dbReference type="EMBL" id="PGWX01000574">
    <property type="protein sequence ID" value="PPJ69029.1"/>
    <property type="molecule type" value="Genomic_DNA"/>
</dbReference>
<reference evidence="7 8" key="1">
    <citation type="submission" date="2017-11" db="EMBL/GenBank/DDBJ databases">
        <authorList>
            <person name="Founou R.C."/>
            <person name="Founou L."/>
            <person name="Allam M."/>
            <person name="Ismail A."/>
            <person name="Essack S.Y."/>
        </authorList>
    </citation>
    <scope>NUCLEOTIDE SEQUENCE [LARGE SCALE GENOMIC DNA]</scope>
    <source>
        <strain evidence="7 8">G811N2B1</strain>
    </source>
</reference>
<dbReference type="EMBL" id="JAVSOO010000002">
    <property type="protein sequence ID" value="MDT4285576.1"/>
    <property type="molecule type" value="Genomic_DNA"/>
</dbReference>
<gene>
    <name evidence="7" type="ORF">CV019_14460</name>
    <name evidence="6" type="ORF">RO950_00890</name>
</gene>
<reference evidence="6 9" key="2">
    <citation type="submission" date="2023-08" db="EMBL/GenBank/DDBJ databases">
        <title>Genomic surveillance of Staphylococcus haemolyticus neonatal outbreak in southern France.</title>
        <authorList>
            <person name="Magnan C."/>
            <person name="Morsli M."/>
            <person name="Thiery B."/>
            <person name="Salipante F."/>
            <person name="Attar J."/>
            <person name="Massimo D.M."/>
            <person name="Ory J."/>
            <person name="Pantel A."/>
            <person name="Lavigne J.-P."/>
        </authorList>
    </citation>
    <scope>NUCLEOTIDE SEQUENCE [LARGE SCALE GENOMIC DNA]</scope>
    <source>
        <strain evidence="6 9">NSH026</strain>
    </source>
</reference>
<evidence type="ECO:0000313" key="9">
    <source>
        <dbReference type="Proteomes" id="UP001269271"/>
    </source>
</evidence>
<dbReference type="InterPro" id="IPR050492">
    <property type="entry name" value="Bact_metal-bind_prot9"/>
</dbReference>
<name>A0A2A1KE28_STAHA</name>
<evidence type="ECO:0000256" key="5">
    <source>
        <dbReference type="SAM" id="SignalP"/>
    </source>
</evidence>
<dbReference type="PROSITE" id="PS51257">
    <property type="entry name" value="PROKAR_LIPOPROTEIN"/>
    <property type="match status" value="1"/>
</dbReference>
<proteinExistence type="inferred from homology"/>
<keyword evidence="2 5" id="KW-0732">Signal</keyword>
<dbReference type="Pfam" id="PF01297">
    <property type="entry name" value="ZnuA"/>
    <property type="match status" value="1"/>
</dbReference>
<dbReference type="SUPFAM" id="SSF53807">
    <property type="entry name" value="Helical backbone' metal receptor"/>
    <property type="match status" value="1"/>
</dbReference>
<dbReference type="GO" id="GO:0046872">
    <property type="term" value="F:metal ion binding"/>
    <property type="evidence" value="ECO:0007669"/>
    <property type="project" value="InterPro"/>
</dbReference>
<dbReference type="PANTHER" id="PTHR42953:SF8">
    <property type="entry name" value="ZINT DOMAIN-CONTAINING PROTEIN"/>
    <property type="match status" value="1"/>
</dbReference>
<evidence type="ECO:0000313" key="6">
    <source>
        <dbReference type="EMBL" id="MDT4285576.1"/>
    </source>
</evidence>
<feature type="chain" id="PRO_5044065162" evidence="5">
    <location>
        <begin position="22"/>
        <end position="320"/>
    </location>
</feature>
<dbReference type="GO" id="GO:0030001">
    <property type="term" value="P:metal ion transport"/>
    <property type="evidence" value="ECO:0007669"/>
    <property type="project" value="InterPro"/>
</dbReference>
<comment type="similarity">
    <text evidence="3">Belongs to the bacterial solute-binding protein 9 family.</text>
</comment>
<dbReference type="InterPro" id="IPR006127">
    <property type="entry name" value="ZnuA-like"/>
</dbReference>
<keyword evidence="1 3" id="KW-0813">Transport</keyword>
<feature type="coiled-coil region" evidence="4">
    <location>
        <begin position="178"/>
        <end position="205"/>
    </location>
</feature>
<feature type="signal peptide" evidence="5">
    <location>
        <begin position="1"/>
        <end position="21"/>
    </location>
</feature>